<accession>B9D342</accession>
<evidence type="ECO:0000313" key="1">
    <source>
        <dbReference type="EMBL" id="EEF13604.1"/>
    </source>
</evidence>
<keyword evidence="2" id="KW-1185">Reference proteome</keyword>
<reference evidence="1 2" key="1">
    <citation type="submission" date="2008-08" db="EMBL/GenBank/DDBJ databases">
        <authorList>
            <person name="Madupu R."/>
            <person name="Durkin A.S."/>
            <person name="Torralba M."/>
            <person name="Methe B."/>
            <person name="Sutton G.G."/>
            <person name="Strausberg R.L."/>
            <person name="Nelson K.E."/>
        </authorList>
    </citation>
    <scope>NUCLEOTIDE SEQUENCE [LARGE SCALE GENOMIC DNA]</scope>
    <source>
        <strain evidence="1 2">RM3267</strain>
    </source>
</reference>
<comment type="caution">
    <text evidence="1">The sequence shown here is derived from an EMBL/GenBank/DDBJ whole genome shotgun (WGS) entry which is preliminary data.</text>
</comment>
<dbReference type="Proteomes" id="UP000003082">
    <property type="component" value="Unassembled WGS sequence"/>
</dbReference>
<gene>
    <name evidence="1" type="ORF">CAMRE0001_1476</name>
</gene>
<evidence type="ECO:0008006" key="3">
    <source>
        <dbReference type="Google" id="ProtNLM"/>
    </source>
</evidence>
<protein>
    <recommendedName>
        <fullName evidence="3">Lipoprotein</fullName>
    </recommendedName>
</protein>
<sequence>MSNNSLSVFHRAILAFFLLIFIAGCGHKSDPFYEAPSEPSSSKTEKINKL</sequence>
<dbReference type="AlphaFoldDB" id="B9D342"/>
<dbReference type="EMBL" id="ACFU01000017">
    <property type="protein sequence ID" value="EEF13604.1"/>
    <property type="molecule type" value="Genomic_DNA"/>
</dbReference>
<dbReference type="eggNOG" id="ENOG503190I">
    <property type="taxonomic scope" value="Bacteria"/>
</dbReference>
<organism evidence="1 2">
    <name type="scientific">Campylobacter rectus RM3267</name>
    <dbReference type="NCBI Taxonomy" id="553218"/>
    <lineage>
        <taxon>Bacteria</taxon>
        <taxon>Pseudomonadati</taxon>
        <taxon>Campylobacterota</taxon>
        <taxon>Epsilonproteobacteria</taxon>
        <taxon>Campylobacterales</taxon>
        <taxon>Campylobacteraceae</taxon>
        <taxon>Campylobacter</taxon>
    </lineage>
</organism>
<proteinExistence type="predicted"/>
<name>B9D342_CAMRE</name>
<evidence type="ECO:0000313" key="2">
    <source>
        <dbReference type="Proteomes" id="UP000003082"/>
    </source>
</evidence>